<feature type="signal peptide" evidence="3">
    <location>
        <begin position="1"/>
        <end position="18"/>
    </location>
</feature>
<dbReference type="EMBL" id="RBCJ01000001">
    <property type="protein sequence ID" value="RKN83304.1"/>
    <property type="molecule type" value="Genomic_DNA"/>
</dbReference>
<reference evidence="5 6" key="1">
    <citation type="submission" date="2018-10" db="EMBL/GenBank/DDBJ databases">
        <title>Ulvibacterium marinum gen. nov., sp. nov., a novel marine bacterium of the family Flavobacteriaceae, isolated from a culture of the green alga Ulva prolifera.</title>
        <authorList>
            <person name="Zhang Z."/>
        </authorList>
    </citation>
    <scope>NUCLEOTIDE SEQUENCE [LARGE SCALE GENOMIC DNA]</scope>
    <source>
        <strain evidence="5 6">CCMM003</strain>
    </source>
</reference>
<feature type="chain" id="PRO_5017434340" evidence="3">
    <location>
        <begin position="19"/>
        <end position="420"/>
    </location>
</feature>
<evidence type="ECO:0000259" key="4">
    <source>
        <dbReference type="PROSITE" id="PS51779"/>
    </source>
</evidence>
<evidence type="ECO:0000256" key="2">
    <source>
        <dbReference type="ARBA" id="ARBA00023136"/>
    </source>
</evidence>
<accession>A0A3B0CF50</accession>
<sequence length="420" mass="48544">MRLLGAICFFLLGLHAFSQTTIVKIEIQGTKKTKPAFLKKLLQVQEGQELDSIAIEKDIQRLKRLPSISHADFEVRMVRDDQCDLRFNIEENFTLIPFANFYSTVNDELAFRLGLQEFNLLGRNVTFGVFYQRDVFNSYGVNLRAPNLFGRRTGISLTYQDFTTREPVFLSEGTADYRYNNRAFEALLLHEFNFKNRIEIGMNFFTEDYSYITGATSSTVPQELVVDKYLYKLIYNFDALRYHYQYISGFRSILNFQYVRSQDQRLPGFWIGFNDFMFFKRVGKKGNWASRLRLGISDNVETPFAPFALDNNLNIRGVGILIDRGTGAIVLNTEFRHTLVEKDWFVLQSNVFVDSGSWRLPGGSLSDFTDYDNVRVYPGIGLRFIHKRIFNAIFRIDYGFGLITNDPSSGGIVFGIGQYF</sequence>
<feature type="domain" description="POTRA" evidence="4">
    <location>
        <begin position="20"/>
        <end position="92"/>
    </location>
</feature>
<dbReference type="InterPro" id="IPR010827">
    <property type="entry name" value="BamA/TamA_POTRA"/>
</dbReference>
<dbReference type="OrthoDB" id="1490006at2"/>
<dbReference type="Pfam" id="PF07244">
    <property type="entry name" value="POTRA"/>
    <property type="match status" value="1"/>
</dbReference>
<name>A0A3B0CF50_9FLAO</name>
<comment type="subcellular location">
    <subcellularLocation>
        <location evidence="1">Membrane</location>
    </subcellularLocation>
</comment>
<keyword evidence="2" id="KW-0472">Membrane</keyword>
<dbReference type="PROSITE" id="PS51779">
    <property type="entry name" value="POTRA"/>
    <property type="match status" value="1"/>
</dbReference>
<dbReference type="RefSeq" id="WP_120710511.1">
    <property type="nucleotide sequence ID" value="NZ_RBCJ01000001.1"/>
</dbReference>
<evidence type="ECO:0000313" key="6">
    <source>
        <dbReference type="Proteomes" id="UP000276603"/>
    </source>
</evidence>
<dbReference type="AlphaFoldDB" id="A0A3B0CF50"/>
<dbReference type="Gene3D" id="3.10.20.310">
    <property type="entry name" value="membrane protein fhac"/>
    <property type="match status" value="1"/>
</dbReference>
<evidence type="ECO:0000256" key="1">
    <source>
        <dbReference type="ARBA" id="ARBA00004370"/>
    </source>
</evidence>
<dbReference type="Gene3D" id="2.40.160.50">
    <property type="entry name" value="membrane protein fhac: a member of the omp85/tpsb transporter family"/>
    <property type="match status" value="1"/>
</dbReference>
<dbReference type="GO" id="GO:0019867">
    <property type="term" value="C:outer membrane"/>
    <property type="evidence" value="ECO:0007669"/>
    <property type="project" value="InterPro"/>
</dbReference>
<keyword evidence="6" id="KW-1185">Reference proteome</keyword>
<dbReference type="InterPro" id="IPR034746">
    <property type="entry name" value="POTRA"/>
</dbReference>
<evidence type="ECO:0000313" key="5">
    <source>
        <dbReference type="EMBL" id="RKN83304.1"/>
    </source>
</evidence>
<protein>
    <submittedName>
        <fullName evidence="5">Outer membrane protein assembly factor</fullName>
    </submittedName>
</protein>
<gene>
    <name evidence="5" type="ORF">D7Z94_05610</name>
</gene>
<comment type="caution">
    <text evidence="5">The sequence shown here is derived from an EMBL/GenBank/DDBJ whole genome shotgun (WGS) entry which is preliminary data.</text>
</comment>
<organism evidence="5 6">
    <name type="scientific">Ulvibacterium marinum</name>
    <dbReference type="NCBI Taxonomy" id="2419782"/>
    <lineage>
        <taxon>Bacteria</taxon>
        <taxon>Pseudomonadati</taxon>
        <taxon>Bacteroidota</taxon>
        <taxon>Flavobacteriia</taxon>
        <taxon>Flavobacteriales</taxon>
        <taxon>Flavobacteriaceae</taxon>
        <taxon>Ulvibacterium</taxon>
    </lineage>
</organism>
<proteinExistence type="predicted"/>
<keyword evidence="3" id="KW-0732">Signal</keyword>
<evidence type="ECO:0000256" key="3">
    <source>
        <dbReference type="SAM" id="SignalP"/>
    </source>
</evidence>
<dbReference type="Proteomes" id="UP000276603">
    <property type="component" value="Unassembled WGS sequence"/>
</dbReference>